<comment type="caution">
    <text evidence="2">The sequence shown here is derived from an EMBL/GenBank/DDBJ whole genome shotgun (WGS) entry which is preliminary data.</text>
</comment>
<dbReference type="EMBL" id="BGZK01001150">
    <property type="protein sequence ID" value="GBP72577.1"/>
    <property type="molecule type" value="Genomic_DNA"/>
</dbReference>
<organism evidence="2 3">
    <name type="scientific">Eumeta variegata</name>
    <name type="common">Bagworm moth</name>
    <name type="synonym">Eumeta japonica</name>
    <dbReference type="NCBI Taxonomy" id="151549"/>
    <lineage>
        <taxon>Eukaryota</taxon>
        <taxon>Metazoa</taxon>
        <taxon>Ecdysozoa</taxon>
        <taxon>Arthropoda</taxon>
        <taxon>Hexapoda</taxon>
        <taxon>Insecta</taxon>
        <taxon>Pterygota</taxon>
        <taxon>Neoptera</taxon>
        <taxon>Endopterygota</taxon>
        <taxon>Lepidoptera</taxon>
        <taxon>Glossata</taxon>
        <taxon>Ditrysia</taxon>
        <taxon>Tineoidea</taxon>
        <taxon>Psychidae</taxon>
        <taxon>Oiketicinae</taxon>
        <taxon>Eumeta</taxon>
    </lineage>
</organism>
<evidence type="ECO:0000313" key="2">
    <source>
        <dbReference type="EMBL" id="GBP72577.1"/>
    </source>
</evidence>
<protein>
    <submittedName>
        <fullName evidence="2">Uncharacterized protein</fullName>
    </submittedName>
</protein>
<reference evidence="2 3" key="1">
    <citation type="journal article" date="2019" name="Commun. Biol.">
        <title>The bagworm genome reveals a unique fibroin gene that provides high tensile strength.</title>
        <authorList>
            <person name="Kono N."/>
            <person name="Nakamura H."/>
            <person name="Ohtoshi R."/>
            <person name="Tomita M."/>
            <person name="Numata K."/>
            <person name="Arakawa K."/>
        </authorList>
    </citation>
    <scope>NUCLEOTIDE SEQUENCE [LARGE SCALE GENOMIC DNA]</scope>
</reference>
<feature type="region of interest" description="Disordered" evidence="1">
    <location>
        <begin position="161"/>
        <end position="192"/>
    </location>
</feature>
<sequence>MSLEFPGISSSDPDLMTMGPPRRPRTCVDSRCERPQTYRMWGITTCTACNPPLTLEPVLPLRIPSNELITDSRGLTDINSMSQEVVGSASVGGFNTLDTGPGFVNKPCRQHPRGGRFQKIIISERGVYRGSDRVRKGKKNLLVSALCRLVARRRDGKYLLTRRGPPLTHIGDTHEKQRATDKRASAVGPRSVDGAVNKNRARAAQPPSGPLWPAFCLCAHPERAVSTTSGEKPISVRRLVGRVGAHVRRCVYMVSRACIRFRRLIYLTVLESPKCKPYEIAVGCCD</sequence>
<accession>A0A4C1YDP7</accession>
<dbReference type="AlphaFoldDB" id="A0A4C1YDP7"/>
<evidence type="ECO:0000313" key="3">
    <source>
        <dbReference type="Proteomes" id="UP000299102"/>
    </source>
</evidence>
<keyword evidence="3" id="KW-1185">Reference proteome</keyword>
<feature type="region of interest" description="Disordered" evidence="1">
    <location>
        <begin position="1"/>
        <end position="28"/>
    </location>
</feature>
<dbReference type="Proteomes" id="UP000299102">
    <property type="component" value="Unassembled WGS sequence"/>
</dbReference>
<feature type="compositionally biased region" description="Basic and acidic residues" evidence="1">
    <location>
        <begin position="171"/>
        <end position="184"/>
    </location>
</feature>
<name>A0A4C1YDP7_EUMVA</name>
<gene>
    <name evidence="2" type="ORF">EVAR_89673_1</name>
</gene>
<evidence type="ECO:0000256" key="1">
    <source>
        <dbReference type="SAM" id="MobiDB-lite"/>
    </source>
</evidence>
<proteinExistence type="predicted"/>